<dbReference type="RefSeq" id="WP_154432253.1">
    <property type="nucleotide sequence ID" value="NZ_VUMS01000012.1"/>
</dbReference>
<feature type="transmembrane region" description="Helical" evidence="1">
    <location>
        <begin position="319"/>
        <end position="339"/>
    </location>
</feature>
<dbReference type="InterPro" id="IPR023198">
    <property type="entry name" value="PGP-like_dom2"/>
</dbReference>
<dbReference type="Pfam" id="PF02517">
    <property type="entry name" value="Rce1-like"/>
    <property type="match status" value="1"/>
</dbReference>
<dbReference type="EMBL" id="VUMS01000012">
    <property type="protein sequence ID" value="MST66641.1"/>
    <property type="molecule type" value="Genomic_DNA"/>
</dbReference>
<feature type="transmembrane region" description="Helical" evidence="1">
    <location>
        <begin position="277"/>
        <end position="299"/>
    </location>
</feature>
<keyword evidence="1" id="KW-1133">Transmembrane helix</keyword>
<dbReference type="PANTHER" id="PTHR43434:SF20">
    <property type="entry name" value="5'-NUCLEOTIDASE"/>
    <property type="match status" value="1"/>
</dbReference>
<name>A0A7X2P3B4_9FIRM</name>
<feature type="transmembrane region" description="Helical" evidence="1">
    <location>
        <begin position="408"/>
        <end position="431"/>
    </location>
</feature>
<dbReference type="SFLD" id="SFLDS00003">
    <property type="entry name" value="Haloacid_Dehalogenase"/>
    <property type="match status" value="1"/>
</dbReference>
<dbReference type="Gene3D" id="1.10.150.240">
    <property type="entry name" value="Putative phosphatase, domain 2"/>
    <property type="match status" value="1"/>
</dbReference>
<keyword evidence="1" id="KW-0472">Membrane</keyword>
<dbReference type="AlphaFoldDB" id="A0A7X2P3B4"/>
<dbReference type="InterPro" id="IPR036412">
    <property type="entry name" value="HAD-like_sf"/>
</dbReference>
<dbReference type="InterPro" id="IPR023214">
    <property type="entry name" value="HAD_sf"/>
</dbReference>
<reference evidence="3 4" key="1">
    <citation type="submission" date="2019-08" db="EMBL/GenBank/DDBJ databases">
        <title>In-depth cultivation of the pig gut microbiome towards novel bacterial diversity and tailored functional studies.</title>
        <authorList>
            <person name="Wylensek D."/>
            <person name="Hitch T.C.A."/>
            <person name="Clavel T."/>
        </authorList>
    </citation>
    <scope>NUCLEOTIDE SEQUENCE [LARGE SCALE GENOMIC DNA]</scope>
    <source>
        <strain evidence="3 4">BSM-380-WT-5A</strain>
    </source>
</reference>
<keyword evidence="3" id="KW-0378">Hydrolase</keyword>
<feature type="transmembrane region" description="Helical" evidence="1">
    <location>
        <begin position="482"/>
        <end position="503"/>
    </location>
</feature>
<keyword evidence="1" id="KW-0812">Transmembrane</keyword>
<dbReference type="InterPro" id="IPR050155">
    <property type="entry name" value="HAD-like_hydrolase_sf"/>
</dbReference>
<keyword evidence="4" id="KW-1185">Reference proteome</keyword>
<protein>
    <submittedName>
        <fullName evidence="3">HAD hydrolase-like protein</fullName>
    </submittedName>
</protein>
<sequence>MSQVILFDLDGTLTESGEGIINCVQYALEKLGKKEEHPENLQCFIGPPLKEQFMKYAGLSEEEGEKAVVYYRERYTTTGIFENRLYPKIPELLELLKINNKILAVASSKPEVYVKQILEHFQIADYFTAIVGSELDGRRTEKAEVIEEALRRMHLEEERDKVLMVGDRSHDVQGAISCGLQCIGVAYGYGSREELEKAGAVYIADSVEDLGILASPNDEETTENVESVRNIIPDREKVKKYEIPETRKLEKEEKEMPEPAKKKVKFRYSTAGQIWRLIYPFLIHYGATLLATIALYLIYLIQAGGLQETASAGQRLINSALYVTLIGDLTAAIILYLFYRKDQMHRKEGFSGTGKAFVWAPPVIWFSVIILAIATGQFLNDLINGLHLNDLFTGYSEVSEQAFSGQPVGFMILVVGIIGPICEELMFRGIVFHRLKDWVKPQAAIAISALLFGIYHGNVVQFFYATCMGVMLAIIYDKTGTLWISIVAHIAANLWSLFGSSFWSSLWQRIPAGMLCSVMIEILLCVIPTYWLFGYKRK</sequence>
<accession>A0A7X2P3B4</accession>
<feature type="transmembrane region" description="Helical" evidence="1">
    <location>
        <begin position="510"/>
        <end position="533"/>
    </location>
</feature>
<comment type="caution">
    <text evidence="3">The sequence shown here is derived from an EMBL/GenBank/DDBJ whole genome shotgun (WGS) entry which is preliminary data.</text>
</comment>
<evidence type="ECO:0000313" key="3">
    <source>
        <dbReference type="EMBL" id="MST66641.1"/>
    </source>
</evidence>
<feature type="domain" description="CAAX prenyl protease 2/Lysostaphin resistance protein A-like" evidence="2">
    <location>
        <begin position="410"/>
        <end position="494"/>
    </location>
</feature>
<dbReference type="Pfam" id="PF13419">
    <property type="entry name" value="HAD_2"/>
    <property type="match status" value="1"/>
</dbReference>
<dbReference type="InterPro" id="IPR003675">
    <property type="entry name" value="Rce1/LyrA-like_dom"/>
</dbReference>
<dbReference type="Gene3D" id="3.40.50.1000">
    <property type="entry name" value="HAD superfamily/HAD-like"/>
    <property type="match status" value="1"/>
</dbReference>
<dbReference type="GO" id="GO:0005829">
    <property type="term" value="C:cytosol"/>
    <property type="evidence" value="ECO:0007669"/>
    <property type="project" value="TreeGrafter"/>
</dbReference>
<evidence type="ECO:0000256" key="1">
    <source>
        <dbReference type="SAM" id="Phobius"/>
    </source>
</evidence>
<gene>
    <name evidence="3" type="ORF">FYJ57_07805</name>
</gene>
<dbReference type="SFLD" id="SFLDG01129">
    <property type="entry name" value="C1.5:_HAD__Beta-PGM__Phosphata"/>
    <property type="match status" value="1"/>
</dbReference>
<evidence type="ECO:0000313" key="4">
    <source>
        <dbReference type="Proteomes" id="UP000440513"/>
    </source>
</evidence>
<dbReference type="PANTHER" id="PTHR43434">
    <property type="entry name" value="PHOSPHOGLYCOLATE PHOSPHATASE"/>
    <property type="match status" value="1"/>
</dbReference>
<dbReference type="GO" id="GO:0080120">
    <property type="term" value="P:CAAX-box protein maturation"/>
    <property type="evidence" value="ECO:0007669"/>
    <property type="project" value="UniProtKB-ARBA"/>
</dbReference>
<dbReference type="FunFam" id="3.40.50.1000:FF:000022">
    <property type="entry name" value="Phosphoglycolate phosphatase"/>
    <property type="match status" value="1"/>
</dbReference>
<dbReference type="Proteomes" id="UP000440513">
    <property type="component" value="Unassembled WGS sequence"/>
</dbReference>
<organism evidence="3 4">
    <name type="scientific">Oliverpabstia intestinalis</name>
    <dbReference type="NCBI Taxonomy" id="2606633"/>
    <lineage>
        <taxon>Bacteria</taxon>
        <taxon>Bacillati</taxon>
        <taxon>Bacillota</taxon>
        <taxon>Clostridia</taxon>
        <taxon>Lachnospirales</taxon>
        <taxon>Lachnospiraceae</taxon>
        <taxon>Oliverpabstia</taxon>
    </lineage>
</organism>
<dbReference type="GO" id="GO:0004175">
    <property type="term" value="F:endopeptidase activity"/>
    <property type="evidence" value="ECO:0007669"/>
    <property type="project" value="UniProtKB-ARBA"/>
</dbReference>
<dbReference type="SUPFAM" id="SSF56784">
    <property type="entry name" value="HAD-like"/>
    <property type="match status" value="1"/>
</dbReference>
<dbReference type="CDD" id="cd04302">
    <property type="entry name" value="HAD_5NT"/>
    <property type="match status" value="1"/>
</dbReference>
<dbReference type="GO" id="GO:0004713">
    <property type="term" value="F:protein tyrosine kinase activity"/>
    <property type="evidence" value="ECO:0007669"/>
    <property type="project" value="TreeGrafter"/>
</dbReference>
<feature type="transmembrane region" description="Helical" evidence="1">
    <location>
        <begin position="359"/>
        <end position="379"/>
    </location>
</feature>
<evidence type="ECO:0000259" key="2">
    <source>
        <dbReference type="Pfam" id="PF02517"/>
    </source>
</evidence>
<feature type="transmembrane region" description="Helical" evidence="1">
    <location>
        <begin position="443"/>
        <end position="476"/>
    </location>
</feature>
<proteinExistence type="predicted"/>
<dbReference type="InterPro" id="IPR041492">
    <property type="entry name" value="HAD_2"/>
</dbReference>